<dbReference type="AlphaFoldDB" id="A0A4V1L1C2"/>
<dbReference type="Gene3D" id="1.10.287.130">
    <property type="match status" value="1"/>
</dbReference>
<evidence type="ECO:0008006" key="3">
    <source>
        <dbReference type="Google" id="ProtNLM"/>
    </source>
</evidence>
<organism evidence="1 2">
    <name type="scientific">Bradyrhizobium nanningense</name>
    <dbReference type="NCBI Taxonomy" id="1325118"/>
    <lineage>
        <taxon>Bacteria</taxon>
        <taxon>Pseudomonadati</taxon>
        <taxon>Pseudomonadota</taxon>
        <taxon>Alphaproteobacteria</taxon>
        <taxon>Hyphomicrobiales</taxon>
        <taxon>Nitrobacteraceae</taxon>
        <taxon>Bradyrhizobium</taxon>
    </lineage>
</organism>
<sequence>MLTDEHFFRLQRTTACASDQLPLQASAESLRGFNEEAHEAIDAMAAVVADAQAGLNWVRVEPLALEELREVLDSIVNNGKRAADIVLRLRGFAKEVHKPGGVADH</sequence>
<accession>A0A4V1L1C2</accession>
<evidence type="ECO:0000313" key="2">
    <source>
        <dbReference type="Proteomes" id="UP000289546"/>
    </source>
</evidence>
<dbReference type="RefSeq" id="WP_128921336.1">
    <property type="nucleotide sequence ID" value="NZ_LBJC01000028.1"/>
</dbReference>
<protein>
    <recommendedName>
        <fullName evidence="3">Signal transduction histidine kinase</fullName>
    </recommendedName>
</protein>
<comment type="caution">
    <text evidence="1">The sequence shown here is derived from an EMBL/GenBank/DDBJ whole genome shotgun (WGS) entry which is preliminary data.</text>
</comment>
<dbReference type="EMBL" id="LBJQ01000089">
    <property type="protein sequence ID" value="RXH24140.1"/>
    <property type="molecule type" value="Genomic_DNA"/>
</dbReference>
<dbReference type="Proteomes" id="UP000289546">
    <property type="component" value="Unassembled WGS sequence"/>
</dbReference>
<name>A0A4V1L1C2_9BRAD</name>
<evidence type="ECO:0000313" key="1">
    <source>
        <dbReference type="EMBL" id="RXH24140.1"/>
    </source>
</evidence>
<proteinExistence type="predicted"/>
<dbReference type="OrthoDB" id="8245356at2"/>
<reference evidence="1 2" key="1">
    <citation type="submission" date="2015-04" db="EMBL/GenBank/DDBJ databases">
        <title>Comparative genomics of rhizobia nodulating Arachis hypogaea in China.</title>
        <authorList>
            <person name="Li Y."/>
        </authorList>
    </citation>
    <scope>NUCLEOTIDE SEQUENCE [LARGE SCALE GENOMIC DNA]</scope>
    <source>
        <strain evidence="1 2">CCBAU 51757</strain>
    </source>
</reference>
<gene>
    <name evidence="1" type="ORF">XH99_29080</name>
</gene>
<keyword evidence="2" id="KW-1185">Reference proteome</keyword>